<dbReference type="Proteomes" id="UP000176943">
    <property type="component" value="Unassembled WGS sequence"/>
</dbReference>
<organism evidence="4 5">
    <name type="scientific">Candidatus Adlerbacteria bacterium RIFCSPLOWO2_01_FULL_54_16</name>
    <dbReference type="NCBI Taxonomy" id="1797244"/>
    <lineage>
        <taxon>Bacteria</taxon>
        <taxon>Candidatus Adleribacteriota</taxon>
    </lineage>
</organism>
<dbReference type="GO" id="GO:0004588">
    <property type="term" value="F:orotate phosphoribosyltransferase activity"/>
    <property type="evidence" value="ECO:0007669"/>
    <property type="project" value="TreeGrafter"/>
</dbReference>
<comment type="pathway">
    <text evidence="1">Pyrimidine metabolism; UMP biosynthesis via de novo pathway.</text>
</comment>
<reference evidence="4 5" key="1">
    <citation type="journal article" date="2016" name="Nat. Commun.">
        <title>Thousands of microbial genomes shed light on interconnected biogeochemical processes in an aquifer system.</title>
        <authorList>
            <person name="Anantharaman K."/>
            <person name="Brown C.T."/>
            <person name="Hug L.A."/>
            <person name="Sharon I."/>
            <person name="Castelle C.J."/>
            <person name="Probst A.J."/>
            <person name="Thomas B.C."/>
            <person name="Singh A."/>
            <person name="Wilkins M.J."/>
            <person name="Karaoz U."/>
            <person name="Brodie E.L."/>
            <person name="Williams K.H."/>
            <person name="Hubbard S.S."/>
            <person name="Banfield J.F."/>
        </authorList>
    </citation>
    <scope>NUCLEOTIDE SEQUENCE [LARGE SCALE GENOMIC DNA]</scope>
</reference>
<feature type="domain" description="Phosphoribosyltransferase" evidence="3">
    <location>
        <begin position="88"/>
        <end position="210"/>
    </location>
</feature>
<dbReference type="PANTHER" id="PTHR19278">
    <property type="entry name" value="OROTATE PHOSPHORIBOSYLTRANSFERASE"/>
    <property type="match status" value="1"/>
</dbReference>
<evidence type="ECO:0000313" key="5">
    <source>
        <dbReference type="Proteomes" id="UP000176943"/>
    </source>
</evidence>
<dbReference type="GO" id="GO:0019856">
    <property type="term" value="P:pyrimidine nucleobase biosynthetic process"/>
    <property type="evidence" value="ECO:0007669"/>
    <property type="project" value="TreeGrafter"/>
</dbReference>
<dbReference type="SUPFAM" id="SSF53271">
    <property type="entry name" value="PRTase-like"/>
    <property type="match status" value="1"/>
</dbReference>
<proteinExistence type="predicted"/>
<evidence type="ECO:0000259" key="3">
    <source>
        <dbReference type="Pfam" id="PF00156"/>
    </source>
</evidence>
<dbReference type="EMBL" id="MEWY01000009">
    <property type="protein sequence ID" value="OGC86992.1"/>
    <property type="molecule type" value="Genomic_DNA"/>
</dbReference>
<evidence type="ECO:0000313" key="4">
    <source>
        <dbReference type="EMBL" id="OGC86992.1"/>
    </source>
</evidence>
<dbReference type="InterPro" id="IPR000836">
    <property type="entry name" value="PRTase_dom"/>
</dbReference>
<dbReference type="AlphaFoldDB" id="A0A1F4XZ63"/>
<dbReference type="Pfam" id="PF00156">
    <property type="entry name" value="Pribosyltran"/>
    <property type="match status" value="1"/>
</dbReference>
<protein>
    <recommendedName>
        <fullName evidence="3">Phosphoribosyltransferase domain-containing protein</fullName>
    </recommendedName>
</protein>
<evidence type="ECO:0000256" key="2">
    <source>
        <dbReference type="ARBA" id="ARBA00022975"/>
    </source>
</evidence>
<accession>A0A1F4XZ63</accession>
<dbReference type="Gene3D" id="3.40.50.2020">
    <property type="match status" value="1"/>
</dbReference>
<name>A0A1F4XZ63_9BACT</name>
<dbReference type="GO" id="GO:0004590">
    <property type="term" value="F:orotidine-5'-phosphate decarboxylase activity"/>
    <property type="evidence" value="ECO:0007669"/>
    <property type="project" value="TreeGrafter"/>
</dbReference>
<dbReference type="PANTHER" id="PTHR19278:SF9">
    <property type="entry name" value="URIDINE 5'-MONOPHOSPHATE SYNTHASE"/>
    <property type="match status" value="1"/>
</dbReference>
<dbReference type="InterPro" id="IPR029057">
    <property type="entry name" value="PRTase-like"/>
</dbReference>
<dbReference type="CDD" id="cd06223">
    <property type="entry name" value="PRTases_typeI"/>
    <property type="match status" value="1"/>
</dbReference>
<sequence>MVTSGQTLNFHTKEDCTLNNPVHAGQEKLSHFARRLLSIGAVKIDTKMGFKLKLHQTNPTAPLSPYYFNLRIANNKGGPLTYTEVNDVGSFFYEYLKEHAIEYQGIAGVPRAGEPFAKALQEIVCHGSPEGYSLPLLTLEKEEGETGRKIGKVIKTQDLPRGSRVLLLDDLITRADSKKEAVDQLRNAEFEVTDILVFLDREQGATAELKKSGITLHSIATVSSLLKIYEDEHFITPQDVAKIRVYMATNQ</sequence>
<keyword evidence="2" id="KW-0665">Pyrimidine biosynthesis</keyword>
<evidence type="ECO:0000256" key="1">
    <source>
        <dbReference type="ARBA" id="ARBA00004725"/>
    </source>
</evidence>
<dbReference type="GO" id="GO:0006222">
    <property type="term" value="P:UMP biosynthetic process"/>
    <property type="evidence" value="ECO:0007669"/>
    <property type="project" value="TreeGrafter"/>
</dbReference>
<gene>
    <name evidence="4" type="ORF">A3B33_03340</name>
</gene>
<comment type="caution">
    <text evidence="4">The sequence shown here is derived from an EMBL/GenBank/DDBJ whole genome shotgun (WGS) entry which is preliminary data.</text>
</comment>